<dbReference type="Gene3D" id="3.30.70.270">
    <property type="match status" value="1"/>
</dbReference>
<evidence type="ECO:0000313" key="2">
    <source>
        <dbReference type="Proteomes" id="UP001341281"/>
    </source>
</evidence>
<dbReference type="InterPro" id="IPR021109">
    <property type="entry name" value="Peptidase_aspartic_dom_sf"/>
</dbReference>
<dbReference type="EMBL" id="CP144753">
    <property type="protein sequence ID" value="WVZ93533.1"/>
    <property type="molecule type" value="Genomic_DNA"/>
</dbReference>
<dbReference type="Proteomes" id="UP001341281">
    <property type="component" value="Chromosome 09"/>
</dbReference>
<sequence length="369" mass="40881">MRRLSPAEQQERRRQGLCYNCDDPYVWGHVCKCLFYLESADYVDDDEVSPAEIDAEDAAQPTVHVTAAVAITDAAPAPTASLHAITGVRSEQAMLLPVRIQGHCCVALLDSGSMANFINADIIRDLQLATDPRPSLRVLVANGDRVPCQGVARNVVLAVDKETFTIGCYGIVLGAFDLILRVNFLKTLGPILWDFTAMHMSFTRGGQRVRWDGLGTRDDTRPGPAVHAATATGEQPLLDALLQHFTDVFQEPRGLPPARPYDHRIHLLPGTAPIAVRPYRYPQLQKDELKRQCAAMLAQGIIRPNTSPFSAPVLLVHKADGSWRFCINYRALNTKTSKDKFPIPVVDELLDKLHEACFFTKLDLRSGYN</sequence>
<accession>A0AAQ3ULG9</accession>
<evidence type="ECO:0000313" key="1">
    <source>
        <dbReference type="EMBL" id="WVZ93533.1"/>
    </source>
</evidence>
<evidence type="ECO:0008006" key="3">
    <source>
        <dbReference type="Google" id="ProtNLM"/>
    </source>
</evidence>
<dbReference type="Gene3D" id="2.40.70.10">
    <property type="entry name" value="Acid Proteases"/>
    <property type="match status" value="1"/>
</dbReference>
<dbReference type="InterPro" id="IPR043128">
    <property type="entry name" value="Rev_trsase/Diguanyl_cyclase"/>
</dbReference>
<name>A0AAQ3ULG9_PASNO</name>
<protein>
    <recommendedName>
        <fullName evidence="3">Reverse transcriptase domain-containing protein</fullName>
    </recommendedName>
</protein>
<organism evidence="1 2">
    <name type="scientific">Paspalum notatum var. saurae</name>
    <dbReference type="NCBI Taxonomy" id="547442"/>
    <lineage>
        <taxon>Eukaryota</taxon>
        <taxon>Viridiplantae</taxon>
        <taxon>Streptophyta</taxon>
        <taxon>Embryophyta</taxon>
        <taxon>Tracheophyta</taxon>
        <taxon>Spermatophyta</taxon>
        <taxon>Magnoliopsida</taxon>
        <taxon>Liliopsida</taxon>
        <taxon>Poales</taxon>
        <taxon>Poaceae</taxon>
        <taxon>PACMAD clade</taxon>
        <taxon>Panicoideae</taxon>
        <taxon>Andropogonodae</taxon>
        <taxon>Paspaleae</taxon>
        <taxon>Paspalinae</taxon>
        <taxon>Paspalum</taxon>
    </lineage>
</organism>
<dbReference type="InterPro" id="IPR032567">
    <property type="entry name" value="RTL1-rel"/>
</dbReference>
<dbReference type="InterPro" id="IPR043502">
    <property type="entry name" value="DNA/RNA_pol_sf"/>
</dbReference>
<dbReference type="SUPFAM" id="SSF56672">
    <property type="entry name" value="DNA/RNA polymerases"/>
    <property type="match status" value="1"/>
</dbReference>
<reference evidence="1 2" key="1">
    <citation type="submission" date="2024-02" db="EMBL/GenBank/DDBJ databases">
        <title>High-quality chromosome-scale genome assembly of Pensacola bahiagrass (Paspalum notatum Flugge var. saurae).</title>
        <authorList>
            <person name="Vega J.M."/>
            <person name="Podio M."/>
            <person name="Orjuela J."/>
            <person name="Siena L.A."/>
            <person name="Pessino S.C."/>
            <person name="Combes M.C."/>
            <person name="Mariac C."/>
            <person name="Albertini E."/>
            <person name="Pupilli F."/>
            <person name="Ortiz J.P.A."/>
            <person name="Leblanc O."/>
        </authorList>
    </citation>
    <scope>NUCLEOTIDE SEQUENCE [LARGE SCALE GENOMIC DNA]</scope>
    <source>
        <strain evidence="1">R1</strain>
        <tissue evidence="1">Leaf</tissue>
    </source>
</reference>
<gene>
    <name evidence="1" type="ORF">U9M48_039504</name>
</gene>
<proteinExistence type="predicted"/>
<dbReference type="PANTHER" id="PTHR15503:SF22">
    <property type="entry name" value="TRANSPOSON TY3-I GAG POLYPROTEIN"/>
    <property type="match status" value="1"/>
</dbReference>
<keyword evidence="2" id="KW-1185">Reference proteome</keyword>
<dbReference type="Gene3D" id="3.10.10.10">
    <property type="entry name" value="HIV Type 1 Reverse Transcriptase, subunit A, domain 1"/>
    <property type="match status" value="1"/>
</dbReference>
<dbReference type="PANTHER" id="PTHR15503">
    <property type="entry name" value="LDOC1 RELATED"/>
    <property type="match status" value="1"/>
</dbReference>
<dbReference type="SUPFAM" id="SSF50630">
    <property type="entry name" value="Acid proteases"/>
    <property type="match status" value="1"/>
</dbReference>
<dbReference type="CDD" id="cd00303">
    <property type="entry name" value="retropepsin_like"/>
    <property type="match status" value="1"/>
</dbReference>
<dbReference type="AlphaFoldDB" id="A0AAQ3ULG9"/>
<dbReference type="CDD" id="cd01647">
    <property type="entry name" value="RT_LTR"/>
    <property type="match status" value="1"/>
</dbReference>